<feature type="compositionally biased region" description="Basic and acidic residues" evidence="1">
    <location>
        <begin position="250"/>
        <end position="272"/>
    </location>
</feature>
<feature type="compositionally biased region" description="Basic and acidic residues" evidence="1">
    <location>
        <begin position="130"/>
        <end position="141"/>
    </location>
</feature>
<feature type="compositionally biased region" description="Basic and acidic residues" evidence="1">
    <location>
        <begin position="353"/>
        <end position="371"/>
    </location>
</feature>
<keyword evidence="3" id="KW-1185">Reference proteome</keyword>
<dbReference type="GeneID" id="81392844"/>
<feature type="region of interest" description="Disordered" evidence="1">
    <location>
        <begin position="1"/>
        <end position="180"/>
    </location>
</feature>
<feature type="compositionally biased region" description="Basic and acidic residues" evidence="1">
    <location>
        <begin position="282"/>
        <end position="295"/>
    </location>
</feature>
<dbReference type="RefSeq" id="XP_056514743.1">
    <property type="nucleotide sequence ID" value="XM_056653676.1"/>
</dbReference>
<feature type="compositionally biased region" description="Basic and acidic residues" evidence="1">
    <location>
        <begin position="88"/>
        <end position="104"/>
    </location>
</feature>
<feature type="compositionally biased region" description="Acidic residues" evidence="1">
    <location>
        <begin position="1"/>
        <end position="10"/>
    </location>
</feature>
<protein>
    <submittedName>
        <fullName evidence="2">Uncharacterized protein</fullName>
    </submittedName>
</protein>
<proteinExistence type="predicted"/>
<evidence type="ECO:0000313" key="3">
    <source>
        <dbReference type="Proteomes" id="UP001141434"/>
    </source>
</evidence>
<dbReference type="Proteomes" id="UP001141434">
    <property type="component" value="Unassembled WGS sequence"/>
</dbReference>
<feature type="compositionally biased region" description="Basic residues" evidence="1">
    <location>
        <begin position="300"/>
        <end position="316"/>
    </location>
</feature>
<gene>
    <name evidence="2" type="ORF">NUU61_003094</name>
</gene>
<reference evidence="2" key="1">
    <citation type="submission" date="2022-11" db="EMBL/GenBank/DDBJ databases">
        <authorList>
            <person name="Petersen C."/>
        </authorList>
    </citation>
    <scope>NUCLEOTIDE SEQUENCE</scope>
    <source>
        <strain evidence="2">IBT 34128</strain>
    </source>
</reference>
<dbReference type="OrthoDB" id="2402960at2759"/>
<feature type="compositionally biased region" description="Basic and acidic residues" evidence="1">
    <location>
        <begin position="51"/>
        <end position="77"/>
    </location>
</feature>
<evidence type="ECO:0000313" key="2">
    <source>
        <dbReference type="EMBL" id="KAJ5105747.1"/>
    </source>
</evidence>
<evidence type="ECO:0000256" key="1">
    <source>
        <dbReference type="SAM" id="MobiDB-lite"/>
    </source>
</evidence>
<sequence length="402" mass="44008">MADPVPEMDEFAQTRGADDLFDDEIIPVPAEEQQVPQEVIAPEPEPVPQKEVLEKTAVEQHIPRGETPQRGRGDRGRGRGRNRGRGGGRGERDSHAADQKRSESTARSGTPASVSELDAGREAGAATPEKPQDGAKEKPGQDDNAAGEILIANGAEPQHVPAVRGDRSATGGVRKPKLTEEELSQRIAAAKENAAKKAAAHARAEADQASFMEREKAAAVKRRQELANRRVMNNEREQNRQRKLNALTGREWDSQKREEDYNPRSRGSEFRRGMHGAVSGHTRRDFDDGRSDEYAGSRSLRGRGRGRGGRGRRSTHSPRGERSSSNDPSNRIDVKPTAPGLKDENEFPALPEGPRKAETAERNDNPEKPEKTTLNTKALPSLDNLESSFSPASGTWADQVEE</sequence>
<feature type="compositionally biased region" description="Basic and acidic residues" evidence="1">
    <location>
        <begin position="318"/>
        <end position="334"/>
    </location>
</feature>
<feature type="region of interest" description="Disordered" evidence="1">
    <location>
        <begin position="206"/>
        <end position="402"/>
    </location>
</feature>
<feature type="compositionally biased region" description="Basic and acidic residues" evidence="1">
    <location>
        <begin position="206"/>
        <end position="240"/>
    </location>
</feature>
<dbReference type="EMBL" id="JAPMSZ010000004">
    <property type="protein sequence ID" value="KAJ5105747.1"/>
    <property type="molecule type" value="Genomic_DNA"/>
</dbReference>
<dbReference type="AlphaFoldDB" id="A0A9W9FSX5"/>
<name>A0A9W9FSX5_9EURO</name>
<comment type="caution">
    <text evidence="2">The sequence shown here is derived from an EMBL/GenBank/DDBJ whole genome shotgun (WGS) entry which is preliminary data.</text>
</comment>
<accession>A0A9W9FSX5</accession>
<organism evidence="2 3">
    <name type="scientific">Penicillium alfredii</name>
    <dbReference type="NCBI Taxonomy" id="1506179"/>
    <lineage>
        <taxon>Eukaryota</taxon>
        <taxon>Fungi</taxon>
        <taxon>Dikarya</taxon>
        <taxon>Ascomycota</taxon>
        <taxon>Pezizomycotina</taxon>
        <taxon>Eurotiomycetes</taxon>
        <taxon>Eurotiomycetidae</taxon>
        <taxon>Eurotiales</taxon>
        <taxon>Aspergillaceae</taxon>
        <taxon>Penicillium</taxon>
    </lineage>
</organism>
<feature type="compositionally biased region" description="Polar residues" evidence="1">
    <location>
        <begin position="372"/>
        <end position="393"/>
    </location>
</feature>
<reference evidence="2" key="2">
    <citation type="journal article" date="2023" name="IMA Fungus">
        <title>Comparative genomic study of the Penicillium genus elucidates a diverse pangenome and 15 lateral gene transfer events.</title>
        <authorList>
            <person name="Petersen C."/>
            <person name="Sorensen T."/>
            <person name="Nielsen M.R."/>
            <person name="Sondergaard T.E."/>
            <person name="Sorensen J.L."/>
            <person name="Fitzpatrick D.A."/>
            <person name="Frisvad J.C."/>
            <person name="Nielsen K.L."/>
        </authorList>
    </citation>
    <scope>NUCLEOTIDE SEQUENCE</scope>
    <source>
        <strain evidence="2">IBT 34128</strain>
    </source>
</reference>